<dbReference type="Proteomes" id="UP000747542">
    <property type="component" value="Unassembled WGS sequence"/>
</dbReference>
<keyword evidence="5" id="KW-0833">Ubl conjugation pathway</keyword>
<evidence type="ECO:0000256" key="10">
    <source>
        <dbReference type="ARBA" id="ARBA00049687"/>
    </source>
</evidence>
<feature type="transmembrane region" description="Helical" evidence="12">
    <location>
        <begin position="6"/>
        <end position="24"/>
    </location>
</feature>
<evidence type="ECO:0000256" key="3">
    <source>
        <dbReference type="ARBA" id="ARBA00018218"/>
    </source>
</evidence>
<dbReference type="Gene3D" id="1.10.10.10">
    <property type="entry name" value="Winged helix-like DNA-binding domain superfamily/Winged helix DNA-binding domain"/>
    <property type="match status" value="1"/>
</dbReference>
<dbReference type="FunFam" id="1.10.10.10:FF:000143">
    <property type="entry name" value="DDRGK domain-containing protein 1"/>
    <property type="match status" value="1"/>
</dbReference>
<keyword evidence="14" id="KW-1185">Reference proteome</keyword>
<sequence length="280" mass="31616">MNDVVIYTILALLVAAFLGFISYYKKKDGKAQERVRAPRPRVGEDGAAGGVHPPNRAAANRNARARMRAAAQRRDDDSDEEDDDVAVVGDDIALPDGKLGKKKLAKLQAKADKRAMREANERHDRIGSVLTADEREREERKERAVQAAEDRRREEEREAEEESKREDEERKAREEKERQELEEYMKLKAQFEGEKVVVLEDLAAKFKLKTQDVINRVSELQKEGTLTGVIDDRGKFIYISKQELEGIAKFIKQHGRVSIAELAESSNTLITLTPETSGAS</sequence>
<dbReference type="SMART" id="SM01128">
    <property type="entry name" value="DDRGK"/>
    <property type="match status" value="1"/>
</dbReference>
<evidence type="ECO:0000256" key="9">
    <source>
        <dbReference type="ARBA" id="ARBA00049608"/>
    </source>
</evidence>
<evidence type="ECO:0000256" key="5">
    <source>
        <dbReference type="ARBA" id="ARBA00022786"/>
    </source>
</evidence>
<reference evidence="13" key="1">
    <citation type="journal article" date="2021" name="Sci. Adv.">
        <title>The American lobster genome reveals insights on longevity, neural, and immune adaptations.</title>
        <authorList>
            <person name="Polinski J.M."/>
            <person name="Zimin A.V."/>
            <person name="Clark K.F."/>
            <person name="Kohn A.B."/>
            <person name="Sadowski N."/>
            <person name="Timp W."/>
            <person name="Ptitsyn A."/>
            <person name="Khanna P."/>
            <person name="Romanova D.Y."/>
            <person name="Williams P."/>
            <person name="Greenwood S.J."/>
            <person name="Moroz L.L."/>
            <person name="Walt D.R."/>
            <person name="Bodnar A.G."/>
        </authorList>
    </citation>
    <scope>NUCLEOTIDE SEQUENCE</scope>
    <source>
        <strain evidence="13">GMGI-L3</strain>
    </source>
</reference>
<feature type="region of interest" description="Disordered" evidence="11">
    <location>
        <begin position="114"/>
        <end position="178"/>
    </location>
</feature>
<keyword evidence="6" id="KW-0256">Endoplasmic reticulum</keyword>
<comment type="function">
    <text evidence="9">Substrate adapter for ufmylation, the covalent attachment of the ubiquitin-like modifier UFM1 to substrate proteins. Required for ufmylation of Atg9; protects the nervous system during aging, possibly by stabilizing Atg9 and supporting its function.</text>
</comment>
<dbReference type="GO" id="GO:0044389">
    <property type="term" value="F:ubiquitin-like protein ligase binding"/>
    <property type="evidence" value="ECO:0007669"/>
    <property type="project" value="TreeGrafter"/>
</dbReference>
<evidence type="ECO:0000256" key="1">
    <source>
        <dbReference type="ARBA" id="ARBA00004389"/>
    </source>
</evidence>
<keyword evidence="8 12" id="KW-0472">Membrane</keyword>
<evidence type="ECO:0000256" key="6">
    <source>
        <dbReference type="ARBA" id="ARBA00022824"/>
    </source>
</evidence>
<dbReference type="InterPro" id="IPR036388">
    <property type="entry name" value="WH-like_DNA-bd_sf"/>
</dbReference>
<evidence type="ECO:0000256" key="4">
    <source>
        <dbReference type="ARBA" id="ARBA00022692"/>
    </source>
</evidence>
<evidence type="ECO:0000256" key="2">
    <source>
        <dbReference type="ARBA" id="ARBA00009829"/>
    </source>
</evidence>
<feature type="compositionally biased region" description="Basic and acidic residues" evidence="11">
    <location>
        <begin position="31"/>
        <end position="44"/>
    </location>
</feature>
<evidence type="ECO:0000256" key="11">
    <source>
        <dbReference type="SAM" id="MobiDB-lite"/>
    </source>
</evidence>
<gene>
    <name evidence="13" type="ORF">Hamer_G019644</name>
</gene>
<dbReference type="Pfam" id="PF09756">
    <property type="entry name" value="DDRGK"/>
    <property type="match status" value="1"/>
</dbReference>
<proteinExistence type="inferred from homology"/>
<dbReference type="SUPFAM" id="SSF46785">
    <property type="entry name" value="Winged helix' DNA-binding domain"/>
    <property type="match status" value="1"/>
</dbReference>
<dbReference type="EMBL" id="JAHLQT010024921">
    <property type="protein sequence ID" value="KAG7164808.1"/>
    <property type="molecule type" value="Genomic_DNA"/>
</dbReference>
<protein>
    <recommendedName>
        <fullName evidence="3">DDRGK domain-containing protein 1</fullName>
    </recommendedName>
</protein>
<evidence type="ECO:0000313" key="14">
    <source>
        <dbReference type="Proteomes" id="UP000747542"/>
    </source>
</evidence>
<name>A0A8J5JZR3_HOMAM</name>
<evidence type="ECO:0000313" key="13">
    <source>
        <dbReference type="EMBL" id="KAG7164808.1"/>
    </source>
</evidence>
<comment type="subcellular location">
    <subcellularLocation>
        <location evidence="1">Endoplasmic reticulum membrane</location>
        <topology evidence="1">Single-pass membrane protein</topology>
    </subcellularLocation>
</comment>
<dbReference type="InterPro" id="IPR036390">
    <property type="entry name" value="WH_DNA-bd_sf"/>
</dbReference>
<comment type="similarity">
    <text evidence="2">Belongs to the DDRGK1 family.</text>
</comment>
<dbReference type="GO" id="GO:0005789">
    <property type="term" value="C:endoplasmic reticulum membrane"/>
    <property type="evidence" value="ECO:0007669"/>
    <property type="project" value="UniProtKB-SubCell"/>
</dbReference>
<evidence type="ECO:0000256" key="8">
    <source>
        <dbReference type="ARBA" id="ARBA00023136"/>
    </source>
</evidence>
<evidence type="ECO:0000256" key="12">
    <source>
        <dbReference type="SAM" id="Phobius"/>
    </source>
</evidence>
<dbReference type="PANTHER" id="PTHR48176:SF1">
    <property type="entry name" value="DDRGK DOMAIN-CONTAINING PROTEIN 1"/>
    <property type="match status" value="1"/>
</dbReference>
<dbReference type="PANTHER" id="PTHR48176">
    <property type="entry name" value="DDRGK DOMAIN-CONTAINING PROTEIN 1"/>
    <property type="match status" value="1"/>
</dbReference>
<keyword evidence="4 12" id="KW-0812">Transmembrane</keyword>
<comment type="subunit">
    <text evidence="10">Interacts with Atg9; the interaction is transient.</text>
</comment>
<feature type="region of interest" description="Disordered" evidence="11">
    <location>
        <begin position="31"/>
        <end position="86"/>
    </location>
</feature>
<dbReference type="InterPro" id="IPR019153">
    <property type="entry name" value="DDRGK_dom-contain"/>
</dbReference>
<dbReference type="InterPro" id="IPR050899">
    <property type="entry name" value="DDRGK_domain-containing"/>
</dbReference>
<keyword evidence="7 12" id="KW-1133">Transmembrane helix</keyword>
<evidence type="ECO:0000256" key="7">
    <source>
        <dbReference type="ARBA" id="ARBA00022989"/>
    </source>
</evidence>
<accession>A0A8J5JZR3</accession>
<organism evidence="13 14">
    <name type="scientific">Homarus americanus</name>
    <name type="common">American lobster</name>
    <dbReference type="NCBI Taxonomy" id="6706"/>
    <lineage>
        <taxon>Eukaryota</taxon>
        <taxon>Metazoa</taxon>
        <taxon>Ecdysozoa</taxon>
        <taxon>Arthropoda</taxon>
        <taxon>Crustacea</taxon>
        <taxon>Multicrustacea</taxon>
        <taxon>Malacostraca</taxon>
        <taxon>Eumalacostraca</taxon>
        <taxon>Eucarida</taxon>
        <taxon>Decapoda</taxon>
        <taxon>Pleocyemata</taxon>
        <taxon>Astacidea</taxon>
        <taxon>Nephropoidea</taxon>
        <taxon>Nephropidae</taxon>
        <taxon>Homarus</taxon>
    </lineage>
</organism>
<dbReference type="AlphaFoldDB" id="A0A8J5JZR3"/>
<comment type="caution">
    <text evidence="13">The sequence shown here is derived from an EMBL/GenBank/DDBJ whole genome shotgun (WGS) entry which is preliminary data.</text>
</comment>